<gene>
    <name evidence="3" type="ORF">Daesc_004940</name>
</gene>
<reference evidence="3 4" key="1">
    <citation type="journal article" date="2024" name="Front Chem Biol">
        <title>Unveiling the potential of Daldinia eschscholtzii MFLUCC 19-0629 through bioactivity and bioinformatics studies for enhanced sustainable agriculture production.</title>
        <authorList>
            <person name="Brooks S."/>
            <person name="Weaver J.A."/>
            <person name="Klomchit A."/>
            <person name="Alharthi S.A."/>
            <person name="Onlamun T."/>
            <person name="Nurani R."/>
            <person name="Vong T.K."/>
            <person name="Alberti F."/>
            <person name="Greco C."/>
        </authorList>
    </citation>
    <scope>NUCLEOTIDE SEQUENCE [LARGE SCALE GENOMIC DNA]</scope>
    <source>
        <strain evidence="3">MFLUCC 19-0629</strain>
    </source>
</reference>
<dbReference type="Gene3D" id="2.60.40.1210">
    <property type="entry name" value="Cellobiose dehydrogenase, cytochrome domain"/>
    <property type="match status" value="1"/>
</dbReference>
<organism evidence="3 4">
    <name type="scientific">Daldinia eschscholtzii</name>
    <dbReference type="NCBI Taxonomy" id="292717"/>
    <lineage>
        <taxon>Eukaryota</taxon>
        <taxon>Fungi</taxon>
        <taxon>Dikarya</taxon>
        <taxon>Ascomycota</taxon>
        <taxon>Pezizomycotina</taxon>
        <taxon>Sordariomycetes</taxon>
        <taxon>Xylariomycetidae</taxon>
        <taxon>Xylariales</taxon>
        <taxon>Hypoxylaceae</taxon>
        <taxon>Daldinia</taxon>
    </lineage>
</organism>
<dbReference type="InterPro" id="IPR015920">
    <property type="entry name" value="Cellobiose_DH-like_cyt"/>
</dbReference>
<sequence>MRWNLGLTCAAALSGFVSEASADVYRDPDTGFSFSQKDVAITTNNNHITFRIAIPSPVPANQPYDAVIQIVAPNTAGWVGVAWGGSMTNNPLLIGWTNGANGVVSVRRATAHTAPTAYSGATAQVFKKGVKSNGTHWQVTAKCTGCTSFVTTGSNTKTLNPAGSNRLAFAYSRTKPSQPGSDSSPINVHDLFNYWDHDFAAAGNAQFDDLVKGNL</sequence>
<dbReference type="AlphaFoldDB" id="A0AAX6MJ21"/>
<dbReference type="InterPro" id="IPR005018">
    <property type="entry name" value="DOMON_domain"/>
</dbReference>
<protein>
    <recommendedName>
        <fullName evidence="2">DOMON domain-containing protein</fullName>
    </recommendedName>
</protein>
<keyword evidence="4" id="KW-1185">Reference proteome</keyword>
<keyword evidence="1" id="KW-0732">Signal</keyword>
<feature type="chain" id="PRO_5043601475" description="DOMON domain-containing protein" evidence="1">
    <location>
        <begin position="23"/>
        <end position="215"/>
    </location>
</feature>
<proteinExistence type="predicted"/>
<dbReference type="Proteomes" id="UP001369815">
    <property type="component" value="Unassembled WGS sequence"/>
</dbReference>
<dbReference type="Pfam" id="PF16010">
    <property type="entry name" value="CDH-cyt"/>
    <property type="match status" value="1"/>
</dbReference>
<accession>A0AAX6MJ21</accession>
<dbReference type="EMBL" id="JBANMG010000005">
    <property type="protein sequence ID" value="KAK6952650.1"/>
    <property type="molecule type" value="Genomic_DNA"/>
</dbReference>
<dbReference type="PANTHER" id="PTHR47797">
    <property type="entry name" value="DEHYDROGENASE, PUTATIVE (AFU_ORTHOLOGUE AFUA_8G05805)-RELATED"/>
    <property type="match status" value="1"/>
</dbReference>
<dbReference type="PANTHER" id="PTHR47797:SF5">
    <property type="entry name" value="CELLOBIOSE DEHYDROGENASE CYTOCHROME DOMAIN-CONTAINING PROTEIN"/>
    <property type="match status" value="1"/>
</dbReference>
<evidence type="ECO:0000313" key="4">
    <source>
        <dbReference type="Proteomes" id="UP001369815"/>
    </source>
</evidence>
<feature type="domain" description="DOMON" evidence="2">
    <location>
        <begin position="78"/>
        <end position="172"/>
    </location>
</feature>
<dbReference type="SMART" id="SM00664">
    <property type="entry name" value="DoH"/>
    <property type="match status" value="1"/>
</dbReference>
<name>A0AAX6MJ21_9PEZI</name>
<feature type="signal peptide" evidence="1">
    <location>
        <begin position="1"/>
        <end position="22"/>
    </location>
</feature>
<dbReference type="CDD" id="cd09630">
    <property type="entry name" value="CDH_like_cytochrome"/>
    <property type="match status" value="1"/>
</dbReference>
<dbReference type="SUPFAM" id="SSF49344">
    <property type="entry name" value="CBD9-like"/>
    <property type="match status" value="1"/>
</dbReference>
<evidence type="ECO:0000256" key="1">
    <source>
        <dbReference type="SAM" id="SignalP"/>
    </source>
</evidence>
<evidence type="ECO:0000259" key="2">
    <source>
        <dbReference type="SMART" id="SM00664"/>
    </source>
</evidence>
<comment type="caution">
    <text evidence="3">The sequence shown here is derived from an EMBL/GenBank/DDBJ whole genome shotgun (WGS) entry which is preliminary data.</text>
</comment>
<evidence type="ECO:0000313" key="3">
    <source>
        <dbReference type="EMBL" id="KAK6952650.1"/>
    </source>
</evidence>